<dbReference type="EMBL" id="CM042058">
    <property type="protein sequence ID" value="KAI3684610.1"/>
    <property type="molecule type" value="Genomic_DNA"/>
</dbReference>
<evidence type="ECO:0000313" key="2">
    <source>
        <dbReference type="Proteomes" id="UP001055879"/>
    </source>
</evidence>
<dbReference type="Proteomes" id="UP001055879">
    <property type="component" value="Linkage Group LG12"/>
</dbReference>
<reference evidence="1 2" key="2">
    <citation type="journal article" date="2022" name="Mol. Ecol. Resour.">
        <title>The genomes of chicory, endive, great burdock and yacon provide insights into Asteraceae paleo-polyploidization history and plant inulin production.</title>
        <authorList>
            <person name="Fan W."/>
            <person name="Wang S."/>
            <person name="Wang H."/>
            <person name="Wang A."/>
            <person name="Jiang F."/>
            <person name="Liu H."/>
            <person name="Zhao H."/>
            <person name="Xu D."/>
            <person name="Zhang Y."/>
        </authorList>
    </citation>
    <scope>NUCLEOTIDE SEQUENCE [LARGE SCALE GENOMIC DNA]</scope>
    <source>
        <strain evidence="2">cv. Niubang</strain>
    </source>
</reference>
<comment type="caution">
    <text evidence="1">The sequence shown here is derived from an EMBL/GenBank/DDBJ whole genome shotgun (WGS) entry which is preliminary data.</text>
</comment>
<accession>A0ACB8YKR5</accession>
<organism evidence="1 2">
    <name type="scientific">Arctium lappa</name>
    <name type="common">Greater burdock</name>
    <name type="synonym">Lappa major</name>
    <dbReference type="NCBI Taxonomy" id="4217"/>
    <lineage>
        <taxon>Eukaryota</taxon>
        <taxon>Viridiplantae</taxon>
        <taxon>Streptophyta</taxon>
        <taxon>Embryophyta</taxon>
        <taxon>Tracheophyta</taxon>
        <taxon>Spermatophyta</taxon>
        <taxon>Magnoliopsida</taxon>
        <taxon>eudicotyledons</taxon>
        <taxon>Gunneridae</taxon>
        <taxon>Pentapetalae</taxon>
        <taxon>asterids</taxon>
        <taxon>campanulids</taxon>
        <taxon>Asterales</taxon>
        <taxon>Asteraceae</taxon>
        <taxon>Carduoideae</taxon>
        <taxon>Cardueae</taxon>
        <taxon>Arctiinae</taxon>
        <taxon>Arctium</taxon>
    </lineage>
</organism>
<name>A0ACB8YKR5_ARCLA</name>
<evidence type="ECO:0000313" key="1">
    <source>
        <dbReference type="EMBL" id="KAI3684610.1"/>
    </source>
</evidence>
<reference evidence="2" key="1">
    <citation type="journal article" date="2022" name="Mol. Ecol. Resour.">
        <title>The genomes of chicory, endive, great burdock and yacon provide insights into Asteraceae palaeo-polyploidization history and plant inulin production.</title>
        <authorList>
            <person name="Fan W."/>
            <person name="Wang S."/>
            <person name="Wang H."/>
            <person name="Wang A."/>
            <person name="Jiang F."/>
            <person name="Liu H."/>
            <person name="Zhao H."/>
            <person name="Xu D."/>
            <person name="Zhang Y."/>
        </authorList>
    </citation>
    <scope>NUCLEOTIDE SEQUENCE [LARGE SCALE GENOMIC DNA]</scope>
    <source>
        <strain evidence="2">cv. Niubang</strain>
    </source>
</reference>
<sequence>MMVFGHSATGGGFLPGKQQVFLVDYEADVSQCLLQASYSGDLKSAFDCIDDPYVEVNLLLILKTYNFKTLNTPFDMQIEKADAEIVPS</sequence>
<gene>
    <name evidence="1" type="ORF">L6452_33834</name>
</gene>
<proteinExistence type="predicted"/>
<protein>
    <submittedName>
        <fullName evidence="1">Uncharacterized protein</fullName>
    </submittedName>
</protein>
<keyword evidence="2" id="KW-1185">Reference proteome</keyword>